<protein>
    <submittedName>
        <fullName evidence="1">Uncharacterized protein</fullName>
    </submittedName>
</protein>
<evidence type="ECO:0000313" key="1">
    <source>
        <dbReference type="EMBL" id="KAJ2978082.1"/>
    </source>
</evidence>
<dbReference type="Proteomes" id="UP001143856">
    <property type="component" value="Unassembled WGS sequence"/>
</dbReference>
<dbReference type="EMBL" id="JAPDGR010002025">
    <property type="protein sequence ID" value="KAJ2978082.1"/>
    <property type="molecule type" value="Genomic_DNA"/>
</dbReference>
<gene>
    <name evidence="1" type="ORF">NUW58_g7608</name>
</gene>
<proteinExistence type="predicted"/>
<accession>A0ACC1NFH1</accession>
<keyword evidence="2" id="KW-1185">Reference proteome</keyword>
<evidence type="ECO:0000313" key="2">
    <source>
        <dbReference type="Proteomes" id="UP001143856"/>
    </source>
</evidence>
<name>A0ACC1NFH1_9PEZI</name>
<comment type="caution">
    <text evidence="1">The sequence shown here is derived from an EMBL/GenBank/DDBJ whole genome shotgun (WGS) entry which is preliminary data.</text>
</comment>
<reference evidence="1" key="1">
    <citation type="submission" date="2022-10" db="EMBL/GenBank/DDBJ databases">
        <title>Genome Sequence of Xylaria curta.</title>
        <authorList>
            <person name="Buettner E."/>
        </authorList>
    </citation>
    <scope>NUCLEOTIDE SEQUENCE</scope>
    <source>
        <strain evidence="1">Babe10</strain>
    </source>
</reference>
<sequence>MATSHSSTAQWQHDLLPHIVDRLALESPDSVYGLWPAALNQTGFKTVTYSQLANLVNGLAWWLEQQLGLGHGDVLTYVGPNDVRLTGLLIAAIKTGYVIFLTSPRNSPAAHSALFETLKCKTLVTTDPVPPPALAIFEAIKPRRLTLPNANDLLDKPQKHFNCDKTYEKNGREPIWAVHTSGSTGIPKPIIWTSEAVARHQNGSNNAPPEGVPSLDHFLHGKRALTTLPPFHGAGLSQYLFNAIPFGSIAIVPTAAPIPTAQGIVDTLKQMPADVALLVPSLVAELANDPVSLDYVAENLKLILYLGGDLPQDIGDRVAAKIPLRSQFGASEVGLPHQLWPSELGRQDWRYIRFHPCTGATFEKDLGNTYELVFRKTPSLAANQPMFSIPGQDQRDEYRTRDLFEPHPTVPDAWCWRARADDIIVFLNGEKTNPVTMEQSIVGRAPGVTGAIVVGAQRFQAALLIEPSSTIMATSTANQAALIERIWPIIDEANNVAPAHARVDKSMVIITAPDRPLLRTGKGTIQRAGSIAQYSAELDRLYSDADTGDEIADEVLSPGDINTITQRIRDAVLATTAWQTIEDSTDFFANGMDSLQALRFTRAVRRTLQISQLALSTVYQNPSISQLSTAIASQKSGQNDNELMQPLLSIYQGLISQIESKSDICSNSGAIDAVLTGSTGTLGTFILRALLNHPDIGHVFCLNRGPDGGRAIQDSRFEAANLPKEGLGGKVTFLQSNLALPSLGLEEATYETLRSRAGLIIHNAWPRGW</sequence>
<organism evidence="1 2">
    <name type="scientific">Xylaria curta</name>
    <dbReference type="NCBI Taxonomy" id="42375"/>
    <lineage>
        <taxon>Eukaryota</taxon>
        <taxon>Fungi</taxon>
        <taxon>Dikarya</taxon>
        <taxon>Ascomycota</taxon>
        <taxon>Pezizomycotina</taxon>
        <taxon>Sordariomycetes</taxon>
        <taxon>Xylariomycetidae</taxon>
        <taxon>Xylariales</taxon>
        <taxon>Xylariaceae</taxon>
        <taxon>Xylaria</taxon>
    </lineage>
</organism>